<keyword evidence="3" id="KW-0833">Ubl conjugation pathway</keyword>
<feature type="domain" description="IBR" evidence="5">
    <location>
        <begin position="22"/>
        <end position="70"/>
    </location>
</feature>
<dbReference type="InterPro" id="IPR002867">
    <property type="entry name" value="IBR_dom"/>
</dbReference>
<evidence type="ECO:0000313" key="6">
    <source>
        <dbReference type="EMBL" id="KAJ5580762.1"/>
    </source>
</evidence>
<dbReference type="EMBL" id="JAQJAC010000006">
    <property type="protein sequence ID" value="KAJ5580762.1"/>
    <property type="molecule type" value="Genomic_DNA"/>
</dbReference>
<dbReference type="SUPFAM" id="SSF57850">
    <property type="entry name" value="RING/U-box"/>
    <property type="match status" value="1"/>
</dbReference>
<reference evidence="6 7" key="1">
    <citation type="journal article" date="2023" name="IMA Fungus">
        <title>Comparative genomic study of the Penicillium genus elucidates a diverse pangenome and 15 lateral gene transfer events.</title>
        <authorList>
            <person name="Petersen C."/>
            <person name="Sorensen T."/>
            <person name="Nielsen M.R."/>
            <person name="Sondergaard T.E."/>
            <person name="Sorensen J.L."/>
            <person name="Fitzpatrick D.A."/>
            <person name="Frisvad J.C."/>
            <person name="Nielsen K.L."/>
        </authorList>
    </citation>
    <scope>NUCLEOTIDE SEQUENCE [LARGE SCALE GENOMIC DNA]</scope>
    <source>
        <strain evidence="6 7">IBT 29057</strain>
    </source>
</reference>
<gene>
    <name evidence="6" type="ORF">N7450_007063</name>
</gene>
<accession>A0AAD6DGY7</accession>
<dbReference type="Proteomes" id="UP001216150">
    <property type="component" value="Unassembled WGS sequence"/>
</dbReference>
<evidence type="ECO:0000256" key="3">
    <source>
        <dbReference type="ARBA" id="ARBA00022786"/>
    </source>
</evidence>
<dbReference type="CDD" id="cd20335">
    <property type="entry name" value="BRcat_RBR"/>
    <property type="match status" value="1"/>
</dbReference>
<keyword evidence="1" id="KW-0479">Metal-binding</keyword>
<proteinExistence type="predicted"/>
<comment type="caution">
    <text evidence="6">The sequence shown here is derived from an EMBL/GenBank/DDBJ whole genome shotgun (WGS) entry which is preliminary data.</text>
</comment>
<dbReference type="AlphaFoldDB" id="A0AAD6DGY7"/>
<evidence type="ECO:0000256" key="1">
    <source>
        <dbReference type="ARBA" id="ARBA00022723"/>
    </source>
</evidence>
<name>A0AAD6DGY7_9EURO</name>
<keyword evidence="4" id="KW-0862">Zinc</keyword>
<keyword evidence="2" id="KW-0863">Zinc-finger</keyword>
<dbReference type="GO" id="GO:0008270">
    <property type="term" value="F:zinc ion binding"/>
    <property type="evidence" value="ECO:0007669"/>
    <property type="project" value="UniProtKB-KW"/>
</dbReference>
<evidence type="ECO:0000256" key="4">
    <source>
        <dbReference type="ARBA" id="ARBA00022833"/>
    </source>
</evidence>
<keyword evidence="7" id="KW-1185">Reference proteome</keyword>
<organism evidence="6 7">
    <name type="scientific">Penicillium hetheringtonii</name>
    <dbReference type="NCBI Taxonomy" id="911720"/>
    <lineage>
        <taxon>Eukaryota</taxon>
        <taxon>Fungi</taxon>
        <taxon>Dikarya</taxon>
        <taxon>Ascomycota</taxon>
        <taxon>Pezizomycotina</taxon>
        <taxon>Eurotiomycetes</taxon>
        <taxon>Eurotiomycetidae</taxon>
        <taxon>Eurotiales</taxon>
        <taxon>Aspergillaceae</taxon>
        <taxon>Penicillium</taxon>
    </lineage>
</organism>
<evidence type="ECO:0000313" key="7">
    <source>
        <dbReference type="Proteomes" id="UP001216150"/>
    </source>
</evidence>
<evidence type="ECO:0000256" key="2">
    <source>
        <dbReference type="ARBA" id="ARBA00022771"/>
    </source>
</evidence>
<evidence type="ECO:0000259" key="5">
    <source>
        <dbReference type="Pfam" id="PF01485"/>
    </source>
</evidence>
<dbReference type="Pfam" id="PF01485">
    <property type="entry name" value="IBR"/>
    <property type="match status" value="1"/>
</dbReference>
<sequence>MSARGKRLYASRADEEEVPPAERWYCPQANCRRWIHTKHLRPDLKYQTCPRCRTKICPQCRDIAHTTTGCTRDPGLPGILEMARRHHWQRCYECHAMVEKNVISAVDRFLAAAADKAMKLMPTTLFFADEEENLALFLVAMDHAEMESALEAGRGTTVEAREAMSMAMAMNR</sequence>
<protein>
    <submittedName>
        <fullName evidence="6">IBR domain protein</fullName>
    </submittedName>
</protein>